<reference evidence="4" key="1">
    <citation type="submission" date="2023-02" db="EMBL/GenBank/DDBJ databases">
        <title>Colletotrichum kahawae CIFC_Que2 genome sequencing and assembly.</title>
        <authorList>
            <person name="Baroncelli R."/>
        </authorList>
    </citation>
    <scope>NUCLEOTIDE SEQUENCE</scope>
    <source>
        <strain evidence="4">CIFC_Que2</strain>
    </source>
</reference>
<dbReference type="PANTHER" id="PTHR46910:SF18">
    <property type="entry name" value="ZN(II)2CYS6 TRANSCRIPTION FACTOR (EUROFUNG)"/>
    <property type="match status" value="1"/>
</dbReference>
<organism evidence="4 5">
    <name type="scientific">Colletotrichum kahawae</name>
    <name type="common">Coffee berry disease fungus</name>
    <dbReference type="NCBI Taxonomy" id="34407"/>
    <lineage>
        <taxon>Eukaryota</taxon>
        <taxon>Fungi</taxon>
        <taxon>Dikarya</taxon>
        <taxon>Ascomycota</taxon>
        <taxon>Pezizomycotina</taxon>
        <taxon>Sordariomycetes</taxon>
        <taxon>Hypocreomycetidae</taxon>
        <taxon>Glomerellales</taxon>
        <taxon>Glomerellaceae</taxon>
        <taxon>Colletotrichum</taxon>
        <taxon>Colletotrichum gloeosporioides species complex</taxon>
    </lineage>
</organism>
<dbReference type="SMART" id="SM00066">
    <property type="entry name" value="GAL4"/>
    <property type="match status" value="1"/>
</dbReference>
<protein>
    <submittedName>
        <fullName evidence="4">C6 transcription factor</fullName>
    </submittedName>
</protein>
<evidence type="ECO:0000259" key="3">
    <source>
        <dbReference type="SMART" id="SM00066"/>
    </source>
</evidence>
<comment type="caution">
    <text evidence="4">The sequence shown here is derived from an EMBL/GenBank/DDBJ whole genome shotgun (WGS) entry which is preliminary data.</text>
</comment>
<dbReference type="InterPro" id="IPR050987">
    <property type="entry name" value="AtrR-like"/>
</dbReference>
<name>A0AAD9YJH4_COLKA</name>
<sequence>MSEDSHPHANGDGRRHSEPNFKRRRVTKACDFCHRRGRKCKPVTEGSGVTPVTGPDGQPSCLTCIEHSAQCTWNRVAAKRGVKSKTSPASIKQPHHQHGEGGGSDRCFYDESRHGSRNLVHRLICIFFDTVYPVFPFYDEASIMREWDNTSMSSNRAAFARLMAICALSASHVRDGALFNPDIPEMIRDEHQQAYLDDGRQAIPDDNRDIPKHEIFQYLQVVGTLSLAAIQIKDDVLFEQYLGRYHSIVAQAQFQFESNWGELPRNEVYVRRQFFWSMYRLEVHSALIQGHVIRCPELQCGVAYPVHVGLSGVLDPTGATVGQTRGHSKPEIFFPGSWLAGWNYITDLYRMLEHVIVRMRKQRVQAVHTDRHDNDMDILLPSIQELLDNVLNRKLQLPLYASQAFPSSNNREENLCGFQVANIACTYQLTRMAHFACLNQFDDACNAAIDLIDEITKVPPEYLRAIGHPMLQELVGVGHLLSSFIGRHLTTHQYFRLRDVMRHMAQFLQNLGSCLPNAPQISGKLLAYITKIDDEIKRRAEQQPPQPQMPPVATTIPIAEMPSSTGQPPQIVEVMPASTMDQYQMQSVPLYNFPMNFMNNVFTTAFNDQPDIDWNYAVENWTS</sequence>
<feature type="region of interest" description="Disordered" evidence="2">
    <location>
        <begin position="1"/>
        <end position="21"/>
    </location>
</feature>
<evidence type="ECO:0000313" key="4">
    <source>
        <dbReference type="EMBL" id="KAK2769919.1"/>
    </source>
</evidence>
<dbReference type="SUPFAM" id="SSF57701">
    <property type="entry name" value="Zn2/Cys6 DNA-binding domain"/>
    <property type="match status" value="1"/>
</dbReference>
<dbReference type="Proteomes" id="UP001281614">
    <property type="component" value="Unassembled WGS sequence"/>
</dbReference>
<keyword evidence="5" id="KW-1185">Reference proteome</keyword>
<dbReference type="CDD" id="cd12148">
    <property type="entry name" value="fungal_TF_MHR"/>
    <property type="match status" value="1"/>
</dbReference>
<evidence type="ECO:0000256" key="2">
    <source>
        <dbReference type="SAM" id="MobiDB-lite"/>
    </source>
</evidence>
<gene>
    <name evidence="4" type="ORF">CKAH01_14934</name>
</gene>
<evidence type="ECO:0000313" key="5">
    <source>
        <dbReference type="Proteomes" id="UP001281614"/>
    </source>
</evidence>
<feature type="domain" description="Zn(2)-C6 fungal-type" evidence="3">
    <location>
        <begin position="24"/>
        <end position="82"/>
    </location>
</feature>
<dbReference type="PANTHER" id="PTHR46910">
    <property type="entry name" value="TRANSCRIPTION FACTOR PDR1"/>
    <property type="match status" value="1"/>
</dbReference>
<evidence type="ECO:0000256" key="1">
    <source>
        <dbReference type="ARBA" id="ARBA00023242"/>
    </source>
</evidence>
<feature type="region of interest" description="Disordered" evidence="2">
    <location>
        <begin position="82"/>
        <end position="104"/>
    </location>
</feature>
<dbReference type="CDD" id="cd00067">
    <property type="entry name" value="GAL4"/>
    <property type="match status" value="1"/>
</dbReference>
<dbReference type="InterPro" id="IPR036864">
    <property type="entry name" value="Zn2-C6_fun-type_DNA-bd_sf"/>
</dbReference>
<dbReference type="InterPro" id="IPR001138">
    <property type="entry name" value="Zn2Cys6_DnaBD"/>
</dbReference>
<proteinExistence type="predicted"/>
<dbReference type="EMBL" id="VYYT01000103">
    <property type="protein sequence ID" value="KAK2769919.1"/>
    <property type="molecule type" value="Genomic_DNA"/>
</dbReference>
<dbReference type="Gene3D" id="4.10.240.10">
    <property type="entry name" value="Zn(2)-C6 fungal-type DNA-binding domain"/>
    <property type="match status" value="1"/>
</dbReference>
<accession>A0AAD9YJH4</accession>
<keyword evidence="1" id="KW-0539">Nucleus</keyword>
<dbReference type="GO" id="GO:0008270">
    <property type="term" value="F:zinc ion binding"/>
    <property type="evidence" value="ECO:0007669"/>
    <property type="project" value="InterPro"/>
</dbReference>
<dbReference type="AlphaFoldDB" id="A0AAD9YJH4"/>
<dbReference type="GO" id="GO:0000981">
    <property type="term" value="F:DNA-binding transcription factor activity, RNA polymerase II-specific"/>
    <property type="evidence" value="ECO:0007669"/>
    <property type="project" value="InterPro"/>
</dbReference>